<dbReference type="AlphaFoldDB" id="B9SXA1"/>
<keyword evidence="3" id="KW-1185">Reference proteome</keyword>
<evidence type="ECO:0000256" key="1">
    <source>
        <dbReference type="SAM" id="MobiDB-lite"/>
    </source>
</evidence>
<gene>
    <name evidence="2" type="ORF">RCOM_0267740</name>
</gene>
<protein>
    <submittedName>
        <fullName evidence="2">Uncharacterized protein</fullName>
    </submittedName>
</protein>
<dbReference type="InParanoid" id="B9SXA1"/>
<evidence type="ECO:0000313" key="2">
    <source>
        <dbReference type="EMBL" id="EEF31763.1"/>
    </source>
</evidence>
<proteinExistence type="predicted"/>
<accession>B9SXA1</accession>
<dbReference type="EMBL" id="EQ974219">
    <property type="protein sequence ID" value="EEF31763.1"/>
    <property type="molecule type" value="Genomic_DNA"/>
</dbReference>
<evidence type="ECO:0000313" key="3">
    <source>
        <dbReference type="Proteomes" id="UP000008311"/>
    </source>
</evidence>
<name>B9SXA1_RICCO</name>
<dbReference type="Proteomes" id="UP000008311">
    <property type="component" value="Unassembled WGS sequence"/>
</dbReference>
<organism evidence="2 3">
    <name type="scientific">Ricinus communis</name>
    <name type="common">Castor bean</name>
    <dbReference type="NCBI Taxonomy" id="3988"/>
    <lineage>
        <taxon>Eukaryota</taxon>
        <taxon>Viridiplantae</taxon>
        <taxon>Streptophyta</taxon>
        <taxon>Embryophyta</taxon>
        <taxon>Tracheophyta</taxon>
        <taxon>Spermatophyta</taxon>
        <taxon>Magnoliopsida</taxon>
        <taxon>eudicotyledons</taxon>
        <taxon>Gunneridae</taxon>
        <taxon>Pentapetalae</taxon>
        <taxon>rosids</taxon>
        <taxon>fabids</taxon>
        <taxon>Malpighiales</taxon>
        <taxon>Euphorbiaceae</taxon>
        <taxon>Acalyphoideae</taxon>
        <taxon>Acalypheae</taxon>
        <taxon>Ricinus</taxon>
    </lineage>
</organism>
<sequence>MAYFRFTRNFGNHRRSAIWTTCSQVQQMKGCWVKFLPSVPSQSSYTPGTLTSLLTPYKSNLTIHSSPGSGSKCAKSQICRKRKAKQKMEAKERVTAPRRATRLRMWRRPMEARLVGEERKDQPPNLMRHWIGPLGATTDSGLGFLELQRKFKEDRESKTCNELNKEGRLKRIGRAIRKLRKEAESTLLSAQGDQGFSSIRPTQAYS</sequence>
<feature type="region of interest" description="Disordered" evidence="1">
    <location>
        <begin position="186"/>
        <end position="206"/>
    </location>
</feature>
<reference evidence="3" key="1">
    <citation type="journal article" date="2010" name="Nat. Biotechnol.">
        <title>Draft genome sequence of the oilseed species Ricinus communis.</title>
        <authorList>
            <person name="Chan A.P."/>
            <person name="Crabtree J."/>
            <person name="Zhao Q."/>
            <person name="Lorenzi H."/>
            <person name="Orvis J."/>
            <person name="Puiu D."/>
            <person name="Melake-Berhan A."/>
            <person name="Jones K.M."/>
            <person name="Redman J."/>
            <person name="Chen G."/>
            <person name="Cahoon E.B."/>
            <person name="Gedil M."/>
            <person name="Stanke M."/>
            <person name="Haas B.J."/>
            <person name="Wortman J.R."/>
            <person name="Fraser-Liggett C.M."/>
            <person name="Ravel J."/>
            <person name="Rabinowicz P.D."/>
        </authorList>
    </citation>
    <scope>NUCLEOTIDE SEQUENCE [LARGE SCALE GENOMIC DNA]</scope>
    <source>
        <strain evidence="3">cv. Hale</strain>
    </source>
</reference>